<dbReference type="PANTHER" id="PTHR43355:SF2">
    <property type="entry name" value="FLAVIN REDUCTASE (NADPH)"/>
    <property type="match status" value="1"/>
</dbReference>
<dbReference type="AlphaFoldDB" id="A0A1C5GN43"/>
<dbReference type="Proteomes" id="UP000198215">
    <property type="component" value="Chromosome I"/>
</dbReference>
<feature type="domain" description="NAD(P)-binding" evidence="1">
    <location>
        <begin position="2"/>
        <end position="188"/>
    </location>
</feature>
<dbReference type="Gene3D" id="3.40.50.720">
    <property type="entry name" value="NAD(P)-binding Rossmann-like Domain"/>
    <property type="match status" value="1"/>
</dbReference>
<protein>
    <submittedName>
        <fullName evidence="2">Putative NADH-flavin reductase</fullName>
    </submittedName>
</protein>
<evidence type="ECO:0000313" key="3">
    <source>
        <dbReference type="Proteomes" id="UP000198215"/>
    </source>
</evidence>
<dbReference type="GO" id="GO:0004074">
    <property type="term" value="F:biliverdin reductase [NAD(P)H] activity"/>
    <property type="evidence" value="ECO:0007669"/>
    <property type="project" value="TreeGrafter"/>
</dbReference>
<dbReference type="PANTHER" id="PTHR43355">
    <property type="entry name" value="FLAVIN REDUCTASE (NADPH)"/>
    <property type="match status" value="1"/>
</dbReference>
<proteinExistence type="predicted"/>
<keyword evidence="3" id="KW-1185">Reference proteome</keyword>
<dbReference type="InterPro" id="IPR051606">
    <property type="entry name" value="Polyketide_Oxido-like"/>
</dbReference>
<dbReference type="SUPFAM" id="SSF51735">
    <property type="entry name" value="NAD(P)-binding Rossmann-fold domains"/>
    <property type="match status" value="1"/>
</dbReference>
<dbReference type="Pfam" id="PF13460">
    <property type="entry name" value="NAD_binding_10"/>
    <property type="match status" value="1"/>
</dbReference>
<dbReference type="EMBL" id="LT607753">
    <property type="protein sequence ID" value="SCG35230.1"/>
    <property type="molecule type" value="Genomic_DNA"/>
</dbReference>
<organism evidence="2 3">
    <name type="scientific">Micromonospora coxensis</name>
    <dbReference type="NCBI Taxonomy" id="356852"/>
    <lineage>
        <taxon>Bacteria</taxon>
        <taxon>Bacillati</taxon>
        <taxon>Actinomycetota</taxon>
        <taxon>Actinomycetes</taxon>
        <taxon>Micromonosporales</taxon>
        <taxon>Micromonosporaceae</taxon>
        <taxon>Micromonospora</taxon>
    </lineage>
</organism>
<evidence type="ECO:0000313" key="2">
    <source>
        <dbReference type="EMBL" id="SCG35230.1"/>
    </source>
</evidence>
<dbReference type="GO" id="GO:0042602">
    <property type="term" value="F:riboflavin reductase (NADPH) activity"/>
    <property type="evidence" value="ECO:0007669"/>
    <property type="project" value="TreeGrafter"/>
</dbReference>
<evidence type="ECO:0000259" key="1">
    <source>
        <dbReference type="Pfam" id="PF13460"/>
    </source>
</evidence>
<dbReference type="InterPro" id="IPR016040">
    <property type="entry name" value="NAD(P)-bd_dom"/>
</dbReference>
<reference evidence="3" key="1">
    <citation type="submission" date="2016-06" db="EMBL/GenBank/DDBJ databases">
        <authorList>
            <person name="Varghese N."/>
            <person name="Submissions Spin"/>
        </authorList>
    </citation>
    <scope>NUCLEOTIDE SEQUENCE [LARGE SCALE GENOMIC DNA]</scope>
    <source>
        <strain evidence="3">DSM 45161</strain>
    </source>
</reference>
<name>A0A1C5GN43_9ACTN</name>
<accession>A0A1C5GN43</accession>
<gene>
    <name evidence="2" type="ORF">GA0070614_0147</name>
</gene>
<sequence length="202" mass="20626">MGATGGTGQAVRELAPAVGHEVVALVRDPAVTRLPGARVTHGDARDPEALARALAGIDAVVSCLGVRLGQQPGTVRSAGTAALVAAMTASGVRRLVSVSTVGVGESVAAQSRTARLLWPLLVGAERLAEAERAEAAVRGSDLDWTIVRPPRLVDGPDTPVTVGVDVATGLRSQLSRAALARTLLDLLDTGAHRRGCVTVTRG</sequence>
<dbReference type="InterPro" id="IPR036291">
    <property type="entry name" value="NAD(P)-bd_dom_sf"/>
</dbReference>